<dbReference type="CDD" id="cd15831">
    <property type="entry name" value="BTAD"/>
    <property type="match status" value="1"/>
</dbReference>
<sequence length="271" mass="30190">MSLSPLVPDHTLHYALLGRLRVSRGGADLTPEPPKLAKLLALLLVRAGETVPGEKLVAELWEREPPRCASTSLRVYVSQLRKLLNGDQQTSPIVTTPPGYILDVSGAVTDSHEFETLYSRGRERYLAADFQHASELLHRALSLWRGPVLEGIPGSLDIESFAAVQEEKRLNCTELSIDSSLALDRHHEVCEQLKGLLVQHPMREPFYRQLMVALYRAGRQGDALQVYRRARRVLKEELGVEPGPALRLAQEAILRADPERLEASGMTSSVH</sequence>
<dbReference type="AlphaFoldDB" id="A0AB39N8U6"/>
<keyword evidence="3" id="KW-0805">Transcription regulation</keyword>
<keyword evidence="5" id="KW-0804">Transcription</keyword>
<proteinExistence type="inferred from homology"/>
<dbReference type="Pfam" id="PF00486">
    <property type="entry name" value="Trans_reg_C"/>
    <property type="match status" value="1"/>
</dbReference>
<dbReference type="InterPro" id="IPR005158">
    <property type="entry name" value="BTAD"/>
</dbReference>
<protein>
    <submittedName>
        <fullName evidence="8">BTAD domain-containing putative transcriptional regulator</fullName>
    </submittedName>
</protein>
<dbReference type="Gene3D" id="1.25.40.10">
    <property type="entry name" value="Tetratricopeptide repeat domain"/>
    <property type="match status" value="1"/>
</dbReference>
<dbReference type="Pfam" id="PF03704">
    <property type="entry name" value="BTAD"/>
    <property type="match status" value="1"/>
</dbReference>
<organism evidence="8">
    <name type="scientific">Streptomyces sp. R11</name>
    <dbReference type="NCBI Taxonomy" id="3238625"/>
    <lineage>
        <taxon>Bacteria</taxon>
        <taxon>Bacillati</taxon>
        <taxon>Actinomycetota</taxon>
        <taxon>Actinomycetes</taxon>
        <taxon>Kitasatosporales</taxon>
        <taxon>Streptomycetaceae</taxon>
        <taxon>Streptomyces</taxon>
    </lineage>
</organism>
<gene>
    <name evidence="8" type="ORF">AB5J55_37225</name>
</gene>
<dbReference type="InterPro" id="IPR051677">
    <property type="entry name" value="AfsR-DnrI-RedD_regulator"/>
</dbReference>
<evidence type="ECO:0000259" key="7">
    <source>
        <dbReference type="PROSITE" id="PS51755"/>
    </source>
</evidence>
<dbReference type="InterPro" id="IPR016032">
    <property type="entry name" value="Sig_transdc_resp-reg_C-effctor"/>
</dbReference>
<keyword evidence="2" id="KW-0902">Two-component regulatory system</keyword>
<dbReference type="GO" id="GO:0006355">
    <property type="term" value="P:regulation of DNA-templated transcription"/>
    <property type="evidence" value="ECO:0007669"/>
    <property type="project" value="InterPro"/>
</dbReference>
<dbReference type="PANTHER" id="PTHR35807">
    <property type="entry name" value="TRANSCRIPTIONAL REGULATOR REDD-RELATED"/>
    <property type="match status" value="1"/>
</dbReference>
<dbReference type="InterPro" id="IPR001867">
    <property type="entry name" value="OmpR/PhoB-type_DNA-bd"/>
</dbReference>
<dbReference type="InterPro" id="IPR036388">
    <property type="entry name" value="WH-like_DNA-bd_sf"/>
</dbReference>
<feature type="domain" description="OmpR/PhoB-type" evidence="7">
    <location>
        <begin position="1"/>
        <end position="104"/>
    </location>
</feature>
<comment type="similarity">
    <text evidence="1">Belongs to the AfsR/DnrI/RedD regulatory family.</text>
</comment>
<evidence type="ECO:0000256" key="6">
    <source>
        <dbReference type="PROSITE-ProRule" id="PRU01091"/>
    </source>
</evidence>
<dbReference type="GO" id="GO:0000160">
    <property type="term" value="P:phosphorelay signal transduction system"/>
    <property type="evidence" value="ECO:0007669"/>
    <property type="project" value="UniProtKB-KW"/>
</dbReference>
<dbReference type="SMART" id="SM01043">
    <property type="entry name" value="BTAD"/>
    <property type="match status" value="1"/>
</dbReference>
<dbReference type="PANTHER" id="PTHR35807:SF1">
    <property type="entry name" value="TRANSCRIPTIONAL REGULATOR REDD"/>
    <property type="match status" value="1"/>
</dbReference>
<dbReference type="InterPro" id="IPR011990">
    <property type="entry name" value="TPR-like_helical_dom_sf"/>
</dbReference>
<evidence type="ECO:0000256" key="1">
    <source>
        <dbReference type="ARBA" id="ARBA00005820"/>
    </source>
</evidence>
<evidence type="ECO:0000256" key="2">
    <source>
        <dbReference type="ARBA" id="ARBA00023012"/>
    </source>
</evidence>
<dbReference type="SUPFAM" id="SSF48452">
    <property type="entry name" value="TPR-like"/>
    <property type="match status" value="1"/>
</dbReference>
<name>A0AB39N8U6_9ACTN</name>
<reference evidence="8" key="1">
    <citation type="submission" date="2024-07" db="EMBL/GenBank/DDBJ databases">
        <authorList>
            <person name="Yu S.T."/>
        </authorList>
    </citation>
    <scope>NUCLEOTIDE SEQUENCE</scope>
    <source>
        <strain evidence="8">R11</strain>
    </source>
</reference>
<evidence type="ECO:0000256" key="5">
    <source>
        <dbReference type="ARBA" id="ARBA00023163"/>
    </source>
</evidence>
<dbReference type="SMART" id="SM00862">
    <property type="entry name" value="Trans_reg_C"/>
    <property type="match status" value="1"/>
</dbReference>
<evidence type="ECO:0000256" key="3">
    <source>
        <dbReference type="ARBA" id="ARBA00023015"/>
    </source>
</evidence>
<dbReference type="EMBL" id="CP163432">
    <property type="protein sequence ID" value="XDQ14890.1"/>
    <property type="molecule type" value="Genomic_DNA"/>
</dbReference>
<dbReference type="SUPFAM" id="SSF46894">
    <property type="entry name" value="C-terminal effector domain of the bipartite response regulators"/>
    <property type="match status" value="1"/>
</dbReference>
<dbReference type="PROSITE" id="PS51755">
    <property type="entry name" value="OMPR_PHOB"/>
    <property type="match status" value="1"/>
</dbReference>
<accession>A0AB39N8U6</accession>
<feature type="DNA-binding region" description="OmpR/PhoB-type" evidence="6">
    <location>
        <begin position="1"/>
        <end position="104"/>
    </location>
</feature>
<keyword evidence="4 6" id="KW-0238">DNA-binding</keyword>
<dbReference type="GO" id="GO:0003677">
    <property type="term" value="F:DNA binding"/>
    <property type="evidence" value="ECO:0007669"/>
    <property type="project" value="UniProtKB-UniRule"/>
</dbReference>
<evidence type="ECO:0000313" key="8">
    <source>
        <dbReference type="EMBL" id="XDQ14890.1"/>
    </source>
</evidence>
<evidence type="ECO:0000256" key="4">
    <source>
        <dbReference type="ARBA" id="ARBA00023125"/>
    </source>
</evidence>
<dbReference type="RefSeq" id="WP_369274843.1">
    <property type="nucleotide sequence ID" value="NZ_CP163432.1"/>
</dbReference>
<dbReference type="Gene3D" id="1.10.10.10">
    <property type="entry name" value="Winged helix-like DNA-binding domain superfamily/Winged helix DNA-binding domain"/>
    <property type="match status" value="1"/>
</dbReference>